<dbReference type="GO" id="GO:0032040">
    <property type="term" value="C:small-subunit processome"/>
    <property type="evidence" value="ECO:0007669"/>
    <property type="project" value="UniProtKB-ARBA"/>
</dbReference>
<dbReference type="GO" id="GO:0000479">
    <property type="term" value="P:endonucleolytic cleavage of tricistronic rRNA transcript (SSU-rRNA, 5.8S rRNA, LSU-rRNA)"/>
    <property type="evidence" value="ECO:0007669"/>
    <property type="project" value="TreeGrafter"/>
</dbReference>
<dbReference type="GO" id="GO:0000462">
    <property type="term" value="P:maturation of SSU-rRNA from tricistronic rRNA transcript (SSU-rRNA, 5.8S rRNA, LSU-rRNA)"/>
    <property type="evidence" value="ECO:0007669"/>
    <property type="project" value="TreeGrafter"/>
</dbReference>
<dbReference type="OrthoDB" id="10260897at2759"/>
<gene>
    <name evidence="13" type="ORF">DI09_13p200</name>
</gene>
<dbReference type="InterPro" id="IPR006073">
    <property type="entry name" value="GTP-bd"/>
</dbReference>
<evidence type="ECO:0000256" key="1">
    <source>
        <dbReference type="ARBA" id="ARBA00004604"/>
    </source>
</evidence>
<name>A0A098VY77_9MICR</name>
<evidence type="ECO:0000256" key="2">
    <source>
        <dbReference type="ARBA" id="ARBA00022517"/>
    </source>
</evidence>
<dbReference type="Pfam" id="PF04950">
    <property type="entry name" value="RIBIOP_C"/>
    <property type="match status" value="1"/>
</dbReference>
<feature type="domain" description="Bms1-type G" evidence="12">
    <location>
        <begin position="73"/>
        <end position="248"/>
    </location>
</feature>
<dbReference type="Pfam" id="PF08142">
    <property type="entry name" value="AARP2CN"/>
    <property type="match status" value="1"/>
</dbReference>
<keyword evidence="6" id="KW-0067">ATP-binding</keyword>
<keyword evidence="8" id="KW-0539">Nucleus</keyword>
<dbReference type="GeneID" id="25258377"/>
<evidence type="ECO:0000313" key="14">
    <source>
        <dbReference type="Proteomes" id="UP000029725"/>
    </source>
</evidence>
<dbReference type="InterPro" id="IPR007034">
    <property type="entry name" value="BMS1_TSR1_C"/>
</dbReference>
<evidence type="ECO:0000256" key="4">
    <source>
        <dbReference type="ARBA" id="ARBA00022741"/>
    </source>
</evidence>
<feature type="region of interest" description="Disordered" evidence="11">
    <location>
        <begin position="642"/>
        <end position="677"/>
    </location>
</feature>
<dbReference type="GO" id="GO:0005525">
    <property type="term" value="F:GTP binding"/>
    <property type="evidence" value="ECO:0007669"/>
    <property type="project" value="UniProtKB-KW"/>
</dbReference>
<dbReference type="SUPFAM" id="SSF52540">
    <property type="entry name" value="P-loop containing nucleoside triphosphate hydrolases"/>
    <property type="match status" value="1"/>
</dbReference>
<feature type="compositionally biased region" description="Basic and acidic residues" evidence="11">
    <location>
        <begin position="1112"/>
        <end position="1142"/>
    </location>
</feature>
<keyword evidence="7" id="KW-0342">GTP-binding</keyword>
<dbReference type="SMART" id="SM00785">
    <property type="entry name" value="AARP2CN"/>
    <property type="match status" value="1"/>
</dbReference>
<comment type="caution">
    <text evidence="13">The sequence shown here is derived from an EMBL/GenBank/DDBJ whole genome shotgun (WGS) entry which is preliminary data.</text>
</comment>
<accession>A0A098VY77</accession>
<evidence type="ECO:0000256" key="3">
    <source>
        <dbReference type="ARBA" id="ARBA00022553"/>
    </source>
</evidence>
<dbReference type="InterPro" id="IPR037875">
    <property type="entry name" value="Bms1_N"/>
</dbReference>
<dbReference type="PANTHER" id="PTHR12858:SF2">
    <property type="entry name" value="RIBOSOME BIOGENESIS PROTEIN BMS1 HOMOLOG"/>
    <property type="match status" value="1"/>
</dbReference>
<feature type="compositionally biased region" description="Polar residues" evidence="11">
    <location>
        <begin position="1069"/>
        <end position="1080"/>
    </location>
</feature>
<dbReference type="RefSeq" id="XP_013239158.1">
    <property type="nucleotide sequence ID" value="XM_013383704.1"/>
</dbReference>
<evidence type="ECO:0000256" key="7">
    <source>
        <dbReference type="ARBA" id="ARBA00023134"/>
    </source>
</evidence>
<evidence type="ECO:0000256" key="6">
    <source>
        <dbReference type="ARBA" id="ARBA00022840"/>
    </source>
</evidence>
<evidence type="ECO:0000256" key="9">
    <source>
        <dbReference type="ARBA" id="ARBA00049117"/>
    </source>
</evidence>
<comment type="similarity">
    <text evidence="10">Belongs to the TRAFAC class translation factor GTPase superfamily. Bms1-like GTPase family. BMS1 subfamily.</text>
</comment>
<dbReference type="FunFam" id="3.40.50.300:FF:000105">
    <property type="entry name" value="BMS1 ribosome biogenesis factor"/>
    <property type="match status" value="1"/>
</dbReference>
<evidence type="ECO:0000256" key="8">
    <source>
        <dbReference type="ARBA" id="ARBA00023242"/>
    </source>
</evidence>
<dbReference type="GO" id="GO:0005654">
    <property type="term" value="C:nucleoplasm"/>
    <property type="evidence" value="ECO:0007669"/>
    <property type="project" value="UniProtKB-ARBA"/>
</dbReference>
<comment type="catalytic activity">
    <reaction evidence="9">
        <text>GTP + H2O = GDP + phosphate + H(+)</text>
        <dbReference type="Rhea" id="RHEA:19669"/>
        <dbReference type="ChEBI" id="CHEBI:15377"/>
        <dbReference type="ChEBI" id="CHEBI:15378"/>
        <dbReference type="ChEBI" id="CHEBI:37565"/>
        <dbReference type="ChEBI" id="CHEBI:43474"/>
        <dbReference type="ChEBI" id="CHEBI:58189"/>
    </reaction>
    <physiologicalReaction direction="left-to-right" evidence="9">
        <dbReference type="Rhea" id="RHEA:19670"/>
    </physiologicalReaction>
</comment>
<dbReference type="SMART" id="SM01362">
    <property type="entry name" value="DUF663"/>
    <property type="match status" value="1"/>
</dbReference>
<feature type="region of interest" description="Disordered" evidence="11">
    <location>
        <begin position="1112"/>
        <end position="1154"/>
    </location>
</feature>
<protein>
    <recommendedName>
        <fullName evidence="12">Bms1-type G domain-containing protein</fullName>
    </recommendedName>
</protein>
<dbReference type="PANTHER" id="PTHR12858">
    <property type="entry name" value="RIBOSOME BIOGENESIS PROTEIN"/>
    <property type="match status" value="1"/>
</dbReference>
<dbReference type="InterPro" id="IPR030387">
    <property type="entry name" value="G_Bms1/Tsr1_dom"/>
</dbReference>
<dbReference type="Gene3D" id="3.40.50.300">
    <property type="entry name" value="P-loop containing nucleotide triphosphate hydrolases"/>
    <property type="match status" value="1"/>
</dbReference>
<dbReference type="GO" id="GO:0005524">
    <property type="term" value="F:ATP binding"/>
    <property type="evidence" value="ECO:0007669"/>
    <property type="project" value="UniProtKB-KW"/>
</dbReference>
<dbReference type="Pfam" id="PF01926">
    <property type="entry name" value="MMR_HSR1"/>
    <property type="match status" value="1"/>
</dbReference>
<feature type="region of interest" description="Disordered" evidence="11">
    <location>
        <begin position="1"/>
        <end position="35"/>
    </location>
</feature>
<dbReference type="GO" id="GO:0034511">
    <property type="term" value="F:U3 snoRNA binding"/>
    <property type="evidence" value="ECO:0007669"/>
    <property type="project" value="TreeGrafter"/>
</dbReference>
<evidence type="ECO:0000256" key="11">
    <source>
        <dbReference type="SAM" id="MobiDB-lite"/>
    </source>
</evidence>
<dbReference type="GO" id="GO:0003924">
    <property type="term" value="F:GTPase activity"/>
    <property type="evidence" value="ECO:0007669"/>
    <property type="project" value="TreeGrafter"/>
</dbReference>
<dbReference type="InterPro" id="IPR012948">
    <property type="entry name" value="AARP2CN"/>
</dbReference>
<keyword evidence="2" id="KW-0690">Ribosome biogenesis</keyword>
<dbReference type="InterPro" id="IPR027417">
    <property type="entry name" value="P-loop_NTPase"/>
</dbReference>
<reference evidence="13 14" key="1">
    <citation type="submission" date="2014-04" db="EMBL/GenBank/DDBJ databases">
        <title>A new species of microsporidia sheds light on the evolution of extreme parasitism.</title>
        <authorList>
            <person name="Haag K.L."/>
            <person name="James T.Y."/>
            <person name="Larsson R."/>
            <person name="Schaer T.M."/>
            <person name="Refardt D."/>
            <person name="Pombert J.-F."/>
            <person name="Ebert D."/>
        </authorList>
    </citation>
    <scope>NUCLEOTIDE SEQUENCE [LARGE SCALE GENOMIC DNA]</scope>
    <source>
        <strain evidence="13 14">UGP3</strain>
        <tissue evidence="13">Spores</tissue>
    </source>
</reference>
<keyword evidence="5" id="KW-0378">Hydrolase</keyword>
<evidence type="ECO:0000256" key="10">
    <source>
        <dbReference type="ARBA" id="ARBA00061391"/>
    </source>
</evidence>
<dbReference type="Proteomes" id="UP000029725">
    <property type="component" value="Unassembled WGS sequence"/>
</dbReference>
<sequence>MTAEFHKQHRPSQAGRKKDKKAGPGKAAVRQNPKAFAVYRGSKAAKSGQRTADKKEAKFHVPLVNRTPDLDPPPLVVAIVGPPNVGKSTLIRSLVKRFSRQNLSKVSGPITVVSGKSRRITLLECPNDLGAMIDVAKIADLVVLLIDASYGFEMETFEFLAIASSHGMPKVIGAMTHLDTFTSPEALKKSKHALKHRWWSETHSGVKLFSLSGVVGGNSQTPGDSRTPLYYPRDVLNLSRLLAVAKPRPIIWKNTNSYLLIDRIEDLTPPDILREAPHSDRKVALYGWTRGCTLRPPLNISTPISAHVPGIGDLSLNSITRLEDPCPTPERLKASLKAPVEADQKQSKRPRATLKDLERRLYAPMADVAGILYDKDAVYLDIPDSRANINEDGELTILDELKGTSFQSLDDRLRKSDVQMFSKKSPTFMVENEESDYDTYGGEEDILNESDDAYSTDINAVDEYGSADEANDMLDASCSEEDSDIEQFYNNDESGDPIDLFTKFEAQDDHLCLKDEDNPAFLDSKWKEALASRRKAMPPARSSIQAQVYGDYISSKSEFNSARANRAIKSGSKRLFSDSEESDLENVATDVESEANDGFFTLNKSANSPSNDQEINPNDITDASDLQALDVLKRTRFVSGAMNGSQGFSESEDFEDLEKGLAGGLSDGDDEDAKDELSKKKTDIKKRFDIEYDTGKRTLTSKEMKIAEDDDMFAAAKRSMAAQEALNRAAFEDESVDVSDQIRGFLPGTYVRIILEKAPAELIEYFDPSFPIIVGVVPFGSENAKFGTIHARVKKHRWHETILKSDEPLIWSAGWRRFQSIPLFYTHDRGARVDSGASRRRMIKYTPRHSHCMAAFYGPLLPNNTGIVACRSVKSTCSGWRLALTGISLESSSSADGDDQQKSGLVKKLKLTGTPLKIAKHTALIKDMFNSALEVAKFEGAALRTVSGIRGSIKKAVHEGPAGTFRATFEDKLLMSDIVFLRAWTQISPRSYYNPITSLLLRNKSDWVGMRLNWEIRRALDAPKPASQKPSSVYDTRSTEEDRTQHRRFNPLHIPKKLEESLPFASKPKMQTASAKTNKKQPINQALAVIRDEKEKKVASLIQELGTLKHARDEKRKLEEQKKRKLLQEKQNKKMSKEETKKPSWISKKNKSSR</sequence>
<keyword evidence="4" id="KW-0547">Nucleotide-binding</keyword>
<proteinExistence type="inferred from homology"/>
<organism evidence="13 14">
    <name type="scientific">Mitosporidium daphniae</name>
    <dbReference type="NCBI Taxonomy" id="1485682"/>
    <lineage>
        <taxon>Eukaryota</taxon>
        <taxon>Fungi</taxon>
        <taxon>Fungi incertae sedis</taxon>
        <taxon>Microsporidia</taxon>
        <taxon>Mitosporidium</taxon>
    </lineage>
</organism>
<keyword evidence="3" id="KW-0597">Phosphoprotein</keyword>
<feature type="compositionally biased region" description="Basic residues" evidence="11">
    <location>
        <begin position="7"/>
        <end position="20"/>
    </location>
</feature>
<feature type="region of interest" description="Disordered" evidence="11">
    <location>
        <begin position="1023"/>
        <end position="1080"/>
    </location>
</feature>
<keyword evidence="14" id="KW-1185">Reference proteome</keyword>
<evidence type="ECO:0000256" key="5">
    <source>
        <dbReference type="ARBA" id="ARBA00022801"/>
    </source>
</evidence>
<evidence type="ECO:0000259" key="12">
    <source>
        <dbReference type="PROSITE" id="PS51714"/>
    </source>
</evidence>
<dbReference type="HOGENOM" id="CLU_002486_0_0_1"/>
<dbReference type="VEuPathDB" id="MicrosporidiaDB:DI09_13p200"/>
<evidence type="ECO:0000313" key="13">
    <source>
        <dbReference type="EMBL" id="KGG52731.1"/>
    </source>
</evidence>
<dbReference type="GO" id="GO:0030686">
    <property type="term" value="C:90S preribosome"/>
    <property type="evidence" value="ECO:0007669"/>
    <property type="project" value="TreeGrafter"/>
</dbReference>
<dbReference type="CDD" id="cd01882">
    <property type="entry name" value="BMS1"/>
    <property type="match status" value="1"/>
</dbReference>
<dbReference type="AlphaFoldDB" id="A0A098VY77"/>
<dbReference type="PROSITE" id="PS51714">
    <property type="entry name" value="G_BMS1"/>
    <property type="match status" value="1"/>
</dbReference>
<dbReference type="InterPro" id="IPR039761">
    <property type="entry name" value="Bms1/Tsr1"/>
</dbReference>
<dbReference type="EMBL" id="JMKJ01000044">
    <property type="protein sequence ID" value="KGG52731.1"/>
    <property type="molecule type" value="Genomic_DNA"/>
</dbReference>
<comment type="subcellular location">
    <subcellularLocation>
        <location evidence="1">Nucleus</location>
        <location evidence="1">Nucleolus</location>
    </subcellularLocation>
</comment>